<evidence type="ECO:0000313" key="1">
    <source>
        <dbReference type="EMBL" id="KAI3356758.1"/>
    </source>
</evidence>
<name>A0ACB8VND6_9TELE</name>
<comment type="caution">
    <text evidence="1">The sequence shown here is derived from an EMBL/GenBank/DDBJ whole genome shotgun (WGS) entry which is preliminary data.</text>
</comment>
<protein>
    <submittedName>
        <fullName evidence="1">Uncharacterized protein</fullName>
    </submittedName>
</protein>
<evidence type="ECO:0000313" key="2">
    <source>
        <dbReference type="Proteomes" id="UP000831701"/>
    </source>
</evidence>
<dbReference type="EMBL" id="CM041549">
    <property type="protein sequence ID" value="KAI3356758.1"/>
    <property type="molecule type" value="Genomic_DNA"/>
</dbReference>
<accession>A0ACB8VND6</accession>
<dbReference type="Proteomes" id="UP000831701">
    <property type="component" value="Chromosome 19"/>
</dbReference>
<reference evidence="1" key="1">
    <citation type="submission" date="2022-04" db="EMBL/GenBank/DDBJ databases">
        <title>Jade perch genome.</title>
        <authorList>
            <person name="Chao B."/>
        </authorList>
    </citation>
    <scope>NUCLEOTIDE SEQUENCE</scope>
    <source>
        <strain evidence="1">CB-2022</strain>
    </source>
</reference>
<sequence length="121" mass="13166">MISLQMNNNPEAAVIVAGDFNHIKTGPGGFHDLPPVRKSGGMGYGGMGLKSGASRALLGLRQRSRRVIDYAIEFRTLAADSGWNSPAIKDAFINRLNDDVKDQLAPQEIPAEFEDLVDLDR</sequence>
<keyword evidence="2" id="KW-1185">Reference proteome</keyword>
<organism evidence="1 2">
    <name type="scientific">Scortum barcoo</name>
    <name type="common">barcoo grunter</name>
    <dbReference type="NCBI Taxonomy" id="214431"/>
    <lineage>
        <taxon>Eukaryota</taxon>
        <taxon>Metazoa</taxon>
        <taxon>Chordata</taxon>
        <taxon>Craniata</taxon>
        <taxon>Vertebrata</taxon>
        <taxon>Euteleostomi</taxon>
        <taxon>Actinopterygii</taxon>
        <taxon>Neopterygii</taxon>
        <taxon>Teleostei</taxon>
        <taxon>Neoteleostei</taxon>
        <taxon>Acanthomorphata</taxon>
        <taxon>Eupercaria</taxon>
        <taxon>Centrarchiformes</taxon>
        <taxon>Terapontoidei</taxon>
        <taxon>Terapontidae</taxon>
        <taxon>Scortum</taxon>
    </lineage>
</organism>
<gene>
    <name evidence="1" type="ORF">L3Q82_003435</name>
</gene>
<proteinExistence type="predicted"/>